<dbReference type="AlphaFoldDB" id="A0A9W6GVD0"/>
<dbReference type="EMBL" id="BSEC01000001">
    <property type="protein sequence ID" value="GLI93555.1"/>
    <property type="molecule type" value="Genomic_DNA"/>
</dbReference>
<proteinExistence type="predicted"/>
<sequence>MNNHEGVESLALGRFDERIIGTGECRDILRELFPILRKRAEDDLNRYQRDLEQACYFVRELQEIFLLVYWQPEVCGLRYTMYAWPNPVIVMNSGYNGTNPDAYERLIDAMANYLRYPWLRHDAIDASAISAILLAELSAAAPGNAASAFIRWASGTLRKSRTDAMSEAWKASLGSTIHPSELKQRVTAAEGQGASYPPILHALIDRAAAKGPHATIRTRPMFADDRHS</sequence>
<evidence type="ECO:0000313" key="2">
    <source>
        <dbReference type="Proteomes" id="UP001144323"/>
    </source>
</evidence>
<keyword evidence="2" id="KW-1185">Reference proteome</keyword>
<comment type="caution">
    <text evidence="1">The sequence shown here is derived from an EMBL/GenBank/DDBJ whole genome shotgun (WGS) entry which is preliminary data.</text>
</comment>
<accession>A0A9W6GVD0</accession>
<evidence type="ECO:0000313" key="1">
    <source>
        <dbReference type="EMBL" id="GLI93555.1"/>
    </source>
</evidence>
<dbReference type="Proteomes" id="UP001144323">
    <property type="component" value="Unassembled WGS sequence"/>
</dbReference>
<organism evidence="1 2">
    <name type="scientific">Methylocystis echinoides</name>
    <dbReference type="NCBI Taxonomy" id="29468"/>
    <lineage>
        <taxon>Bacteria</taxon>
        <taxon>Pseudomonadati</taxon>
        <taxon>Pseudomonadota</taxon>
        <taxon>Alphaproteobacteria</taxon>
        <taxon>Hyphomicrobiales</taxon>
        <taxon>Methylocystaceae</taxon>
        <taxon>Methylocystis</taxon>
    </lineage>
</organism>
<dbReference type="RefSeq" id="WP_281803431.1">
    <property type="nucleotide sequence ID" value="NZ_BSEC01000001.1"/>
</dbReference>
<name>A0A9W6GVD0_9HYPH</name>
<reference evidence="1" key="1">
    <citation type="journal article" date="2023" name="Int. J. Syst. Evol. Microbiol.">
        <title>Methylocystis iwaonis sp. nov., a type II methane-oxidizing bacterium from surface soil of a rice paddy field in Japan, and emended description of the genus Methylocystis (ex Whittenbury et al. 1970) Bowman et al. 1993.</title>
        <authorList>
            <person name="Kaise H."/>
            <person name="Sawadogo J.B."/>
            <person name="Alam M.S."/>
            <person name="Ueno C."/>
            <person name="Dianou D."/>
            <person name="Shinjo R."/>
            <person name="Asakawa S."/>
        </authorList>
    </citation>
    <scope>NUCLEOTIDE SEQUENCE</scope>
    <source>
        <strain evidence="1">LMG27198</strain>
    </source>
</reference>
<gene>
    <name evidence="1" type="ORF">LMG27198_25470</name>
</gene>
<protein>
    <submittedName>
        <fullName evidence="1">Uncharacterized protein</fullName>
    </submittedName>
</protein>